<proteinExistence type="predicted"/>
<feature type="domain" description="Enoyl reductase (ER)" evidence="7">
    <location>
        <begin position="46"/>
        <end position="415"/>
    </location>
</feature>
<gene>
    <name evidence="8" type="ORF">SAMN04489732_1034</name>
</gene>
<keyword evidence="5" id="KW-0694">RNA-binding</keyword>
<dbReference type="Pfam" id="PF00107">
    <property type="entry name" value="ADH_zinc_N"/>
    <property type="match status" value="1"/>
</dbReference>
<dbReference type="PANTHER" id="PTHR44154">
    <property type="entry name" value="QUINONE OXIDOREDUCTASE"/>
    <property type="match status" value="1"/>
</dbReference>
<dbReference type="InterPro" id="IPR036291">
    <property type="entry name" value="NAD(P)-bd_dom_sf"/>
</dbReference>
<dbReference type="InterPro" id="IPR013149">
    <property type="entry name" value="ADH-like_C"/>
</dbReference>
<evidence type="ECO:0000256" key="1">
    <source>
        <dbReference type="ARBA" id="ARBA00004496"/>
    </source>
</evidence>
<dbReference type="InterPro" id="IPR010085">
    <property type="entry name" value="Crot_CoA_red"/>
</dbReference>
<evidence type="ECO:0000313" key="8">
    <source>
        <dbReference type="EMBL" id="SEO96620.1"/>
    </source>
</evidence>
<dbReference type="CDD" id="cd08246">
    <property type="entry name" value="crotonyl_coA_red"/>
    <property type="match status" value="1"/>
</dbReference>
<dbReference type="NCBIfam" id="TIGR01751">
    <property type="entry name" value="crot-CoA-red"/>
    <property type="match status" value="1"/>
</dbReference>
<keyword evidence="6" id="KW-0007">Acetylation</keyword>
<protein>
    <submittedName>
        <fullName evidence="8">Crotonyl-CoA carboxylase/reductase</fullName>
    </submittedName>
</protein>
<evidence type="ECO:0000256" key="6">
    <source>
        <dbReference type="ARBA" id="ARBA00022990"/>
    </source>
</evidence>
<name>A0A1H8U039_9PSEU</name>
<comment type="subcellular location">
    <subcellularLocation>
        <location evidence="1">Cytoplasm</location>
    </subcellularLocation>
</comment>
<dbReference type="Pfam" id="PF08240">
    <property type="entry name" value="ADH_N"/>
    <property type="match status" value="1"/>
</dbReference>
<dbReference type="EMBL" id="FOEF01000003">
    <property type="protein sequence ID" value="SEO96620.1"/>
    <property type="molecule type" value="Genomic_DNA"/>
</dbReference>
<evidence type="ECO:0000256" key="3">
    <source>
        <dbReference type="ARBA" id="ARBA00022490"/>
    </source>
</evidence>
<organism evidence="8 9">
    <name type="scientific">Amycolatopsis saalfeldensis</name>
    <dbReference type="NCBI Taxonomy" id="394193"/>
    <lineage>
        <taxon>Bacteria</taxon>
        <taxon>Bacillati</taxon>
        <taxon>Actinomycetota</taxon>
        <taxon>Actinomycetes</taxon>
        <taxon>Pseudonocardiales</taxon>
        <taxon>Pseudonocardiaceae</taxon>
        <taxon>Amycolatopsis</taxon>
    </lineage>
</organism>
<evidence type="ECO:0000313" key="9">
    <source>
        <dbReference type="Proteomes" id="UP000198582"/>
    </source>
</evidence>
<dbReference type="InterPro" id="IPR011032">
    <property type="entry name" value="GroES-like_sf"/>
</dbReference>
<dbReference type="OrthoDB" id="9790818at2"/>
<keyword evidence="3" id="KW-0963">Cytoplasm</keyword>
<sequence length="428" mass="45208">MSTGRAENRTSVVTQGADPVPVGVLPPLGVVPPVMHAQVVRPARYGDPASAFVPEIVPTPELGPDEVLIAVMAAGINYNNVWAARGFPVDQVAVRQRRGEPEDFHVGGSDCAGIVYAVGAAVTNVEVGDHVVTHPGWWESGDPWIARGKDPMIAPSARIYGYDTNYGSFGQFTRVQSHQVLPKAAHLTWEEAAAPTLVGTTAYRMLHGWAGNTVARDDVVLVWGGSGGLGTQAIQLARLAGAVPVAVVSAPERGAYAEKFGAAGWIDRREFDHWGVPPLIDDTEGQRAWTAGARAFGKRIWDIAGDRRDPAIVFEHPGAATVPTSVFVCEPGGMVVICAGTTGYDAMVDLRYHWTRQKRLQGSHGTNDEQAIAYNRLVVDGKIDPALGRTIPLSAIPAAHAAMGRGEEVFGNVAALVGASEPGTGGEA</sequence>
<dbReference type="InterPro" id="IPR002364">
    <property type="entry name" value="Quin_OxRdtase/zeta-crystal_CS"/>
</dbReference>
<dbReference type="GO" id="GO:0008270">
    <property type="term" value="F:zinc ion binding"/>
    <property type="evidence" value="ECO:0007669"/>
    <property type="project" value="InterPro"/>
</dbReference>
<dbReference type="Gene3D" id="3.90.180.10">
    <property type="entry name" value="Medium-chain alcohol dehydrogenases, catalytic domain"/>
    <property type="match status" value="1"/>
</dbReference>
<keyword evidence="9" id="KW-1185">Reference proteome</keyword>
<dbReference type="InterPro" id="IPR013154">
    <property type="entry name" value="ADH-like_N"/>
</dbReference>
<dbReference type="GO" id="GO:0003723">
    <property type="term" value="F:RNA binding"/>
    <property type="evidence" value="ECO:0007669"/>
    <property type="project" value="UniProtKB-KW"/>
</dbReference>
<keyword evidence="4" id="KW-0521">NADP</keyword>
<dbReference type="SUPFAM" id="SSF50129">
    <property type="entry name" value="GroES-like"/>
    <property type="match status" value="1"/>
</dbReference>
<dbReference type="GO" id="GO:0043880">
    <property type="term" value="F:crotonyl-CoA reductase activity"/>
    <property type="evidence" value="ECO:0007669"/>
    <property type="project" value="InterPro"/>
</dbReference>
<dbReference type="RefSeq" id="WP_091614724.1">
    <property type="nucleotide sequence ID" value="NZ_FOEF01000003.1"/>
</dbReference>
<evidence type="ECO:0000256" key="5">
    <source>
        <dbReference type="ARBA" id="ARBA00022884"/>
    </source>
</evidence>
<evidence type="ECO:0000256" key="4">
    <source>
        <dbReference type="ARBA" id="ARBA00022857"/>
    </source>
</evidence>
<accession>A0A1H8U039</accession>
<evidence type="ECO:0000256" key="2">
    <source>
        <dbReference type="ARBA" id="ARBA00011881"/>
    </source>
</evidence>
<dbReference type="AlphaFoldDB" id="A0A1H8U039"/>
<dbReference type="PANTHER" id="PTHR44154:SF1">
    <property type="entry name" value="QUINONE OXIDOREDUCTASE"/>
    <property type="match status" value="1"/>
</dbReference>
<dbReference type="GO" id="GO:0005737">
    <property type="term" value="C:cytoplasm"/>
    <property type="evidence" value="ECO:0007669"/>
    <property type="project" value="UniProtKB-SubCell"/>
</dbReference>
<evidence type="ECO:0000259" key="7">
    <source>
        <dbReference type="SMART" id="SM00829"/>
    </source>
</evidence>
<dbReference type="SMART" id="SM00829">
    <property type="entry name" value="PKS_ER"/>
    <property type="match status" value="1"/>
</dbReference>
<dbReference type="STRING" id="394193.SAMN04489732_1034"/>
<reference evidence="8 9" key="1">
    <citation type="submission" date="2016-10" db="EMBL/GenBank/DDBJ databases">
        <authorList>
            <person name="de Groot N.N."/>
        </authorList>
    </citation>
    <scope>NUCLEOTIDE SEQUENCE [LARGE SCALE GENOMIC DNA]</scope>
    <source>
        <strain evidence="8 9">DSM 44993</strain>
    </source>
</reference>
<comment type="subunit">
    <text evidence="2">Homotetramer.</text>
</comment>
<dbReference type="InterPro" id="IPR020843">
    <property type="entry name" value="ER"/>
</dbReference>
<dbReference type="Proteomes" id="UP000198582">
    <property type="component" value="Unassembled WGS sequence"/>
</dbReference>
<dbReference type="Gene3D" id="3.40.50.720">
    <property type="entry name" value="NAD(P)-binding Rossmann-like Domain"/>
    <property type="match status" value="1"/>
</dbReference>
<dbReference type="SUPFAM" id="SSF51735">
    <property type="entry name" value="NAD(P)-binding Rossmann-fold domains"/>
    <property type="match status" value="1"/>
</dbReference>
<dbReference type="PROSITE" id="PS01162">
    <property type="entry name" value="QOR_ZETA_CRYSTAL"/>
    <property type="match status" value="1"/>
</dbReference>
<dbReference type="InterPro" id="IPR051603">
    <property type="entry name" value="Zinc-ADH_QOR/CCCR"/>
</dbReference>